<feature type="domain" description="CxxC-x17-CxxC" evidence="3">
    <location>
        <begin position="480"/>
        <end position="515"/>
    </location>
</feature>
<dbReference type="Pfam" id="PF23477">
    <property type="entry name" value="zf_Tbcl_2"/>
    <property type="match status" value="1"/>
</dbReference>
<feature type="region of interest" description="Disordered" evidence="1">
    <location>
        <begin position="435"/>
        <end position="476"/>
    </location>
</feature>
<dbReference type="InterPro" id="IPR051162">
    <property type="entry name" value="T4SS_component"/>
</dbReference>
<feature type="compositionally biased region" description="Basic and acidic residues" evidence="1">
    <location>
        <begin position="555"/>
        <end position="565"/>
    </location>
</feature>
<dbReference type="NCBIfam" id="TIGR04272">
    <property type="entry name" value="cxxc_cxxc_Mbark"/>
    <property type="match status" value="1"/>
</dbReference>
<dbReference type="InterPro" id="IPR026363">
    <property type="entry name" value="CxxC-x17-CxxC_dom"/>
</dbReference>
<reference evidence="4 5" key="1">
    <citation type="journal article" date="2016" name="Nat. Commun.">
        <title>Thousands of microbial genomes shed light on interconnected biogeochemical processes in an aquifer system.</title>
        <authorList>
            <person name="Anantharaman K."/>
            <person name="Brown C.T."/>
            <person name="Hug L.A."/>
            <person name="Sharon I."/>
            <person name="Castelle C.J."/>
            <person name="Probst A.J."/>
            <person name="Thomas B.C."/>
            <person name="Singh A."/>
            <person name="Wilkins M.J."/>
            <person name="Karaoz U."/>
            <person name="Brodie E.L."/>
            <person name="Williams K.H."/>
            <person name="Hubbard S.S."/>
            <person name="Banfield J.F."/>
        </authorList>
    </citation>
    <scope>NUCLEOTIDE SEQUENCE [LARGE SCALE GENOMIC DNA]</scope>
</reference>
<dbReference type="AlphaFoldDB" id="A0A1G2BLU5"/>
<gene>
    <name evidence="4" type="ORF">A2677_03705</name>
</gene>
<feature type="compositionally biased region" description="Basic and acidic residues" evidence="1">
    <location>
        <begin position="435"/>
        <end position="460"/>
    </location>
</feature>
<evidence type="ECO:0000313" key="5">
    <source>
        <dbReference type="Proteomes" id="UP000177817"/>
    </source>
</evidence>
<evidence type="ECO:0000256" key="1">
    <source>
        <dbReference type="SAM" id="MobiDB-lite"/>
    </source>
</evidence>
<feature type="region of interest" description="Disordered" evidence="1">
    <location>
        <begin position="544"/>
        <end position="579"/>
    </location>
</feature>
<feature type="domain" description="Type IV secretion system coupling protein TraD DNA-binding" evidence="2">
    <location>
        <begin position="29"/>
        <end position="347"/>
    </location>
</feature>
<organism evidence="4 5">
    <name type="scientific">Candidatus Komeilibacteria bacterium RIFCSPHIGHO2_01_FULL_52_14</name>
    <dbReference type="NCBI Taxonomy" id="1798549"/>
    <lineage>
        <taxon>Bacteria</taxon>
        <taxon>Candidatus Komeiliibacteriota</taxon>
    </lineage>
</organism>
<dbReference type="Gene3D" id="3.40.50.300">
    <property type="entry name" value="P-loop containing nucleotide triphosphate hydrolases"/>
    <property type="match status" value="2"/>
</dbReference>
<dbReference type="CDD" id="cd01127">
    <property type="entry name" value="TrwB_TraG_TraD_VirD4"/>
    <property type="match status" value="1"/>
</dbReference>
<proteinExistence type="predicted"/>
<sequence>MDQKANSAITVFAATNFRNKQQRFGIKREDRRRHMYLIGKTGMGKSQLLENMAIQDIRNGNGVAVVDPHGDMIERILRFVPRERINDVVYFNPADLEYPIAFNVLEKVSPEQRHLVASGLIGVFKKIWADSWGPRLEYVLHNAISALLEYPSSTLLGIMRMLTDKNFRKRVIMKVNDPVVKAFWVDEYSKYPDRFQAEAIAPIQNKVGRFLTSSLMRNIVGQVASTINIREIMDREKIFLINLSKGRVGEDNSSLLGALLITKMQLAAMSRVDVPETERRDFYLYVDEFQNFATESFAGILSEARKYRLNLVLAHQYIAQLINDANSQVRDAVFGNIGTLITFRVGAADAEFMEPEFEPQLTMNDLVNLPKYHVYLKLMIDGVTSNAFSATTLPPYTIPEDSAEVVEKIIKSSRERYAKPREVIEDKIIRWAENKGDGEGSADARDAGQARDTRDHEPRRTVPAASRPSRHDAADTGPAKQLFSAICSNCGKATETKFKPDPNRPVYCQDCLQKIKRGELPLRREMPEPPRAVSLAEAIAMHQKHGPPVQNHGQIAEKKHSEHILQPKQVVSIPHSSNT</sequence>
<dbReference type="SUPFAM" id="SSF52540">
    <property type="entry name" value="P-loop containing nucleoside triphosphate hydrolases"/>
    <property type="match status" value="1"/>
</dbReference>
<evidence type="ECO:0000259" key="3">
    <source>
        <dbReference type="Pfam" id="PF23477"/>
    </source>
</evidence>
<dbReference type="Pfam" id="PF10412">
    <property type="entry name" value="TrwB_AAD_bind"/>
    <property type="match status" value="1"/>
</dbReference>
<dbReference type="PANTHER" id="PTHR30121:SF11">
    <property type="entry name" value="AAA+ ATPASE DOMAIN-CONTAINING PROTEIN"/>
    <property type="match status" value="1"/>
</dbReference>
<dbReference type="PANTHER" id="PTHR30121">
    <property type="entry name" value="UNCHARACTERIZED PROTEIN YJGR-RELATED"/>
    <property type="match status" value="1"/>
</dbReference>
<dbReference type="InterPro" id="IPR027417">
    <property type="entry name" value="P-loop_NTPase"/>
</dbReference>
<comment type="caution">
    <text evidence="4">The sequence shown here is derived from an EMBL/GenBank/DDBJ whole genome shotgun (WGS) entry which is preliminary data.</text>
</comment>
<evidence type="ECO:0000313" key="4">
    <source>
        <dbReference type="EMBL" id="OGY89300.1"/>
    </source>
</evidence>
<name>A0A1G2BLU5_9BACT</name>
<dbReference type="Proteomes" id="UP000177817">
    <property type="component" value="Unassembled WGS sequence"/>
</dbReference>
<dbReference type="EMBL" id="MHKK01000037">
    <property type="protein sequence ID" value="OGY89300.1"/>
    <property type="molecule type" value="Genomic_DNA"/>
</dbReference>
<protein>
    <submittedName>
        <fullName evidence="4">Uncharacterized protein</fullName>
    </submittedName>
</protein>
<dbReference type="InterPro" id="IPR019476">
    <property type="entry name" value="T4SS_TraD_DNA-bd"/>
</dbReference>
<accession>A0A1G2BLU5</accession>
<evidence type="ECO:0000259" key="2">
    <source>
        <dbReference type="Pfam" id="PF10412"/>
    </source>
</evidence>